<evidence type="ECO:0000313" key="18">
    <source>
        <dbReference type="Proteomes" id="UP000243488"/>
    </source>
</evidence>
<dbReference type="GO" id="GO:0016887">
    <property type="term" value="F:ATP hydrolysis activity"/>
    <property type="evidence" value="ECO:0007669"/>
    <property type="project" value="InterPro"/>
</dbReference>
<keyword evidence="12 15" id="KW-1133">Transmembrane helix</keyword>
<evidence type="ECO:0000256" key="7">
    <source>
        <dbReference type="ARBA" id="ARBA00022723"/>
    </source>
</evidence>
<dbReference type="PRINTS" id="PR00119">
    <property type="entry name" value="CATATPASE"/>
</dbReference>
<evidence type="ECO:0000256" key="10">
    <source>
        <dbReference type="ARBA" id="ARBA00022842"/>
    </source>
</evidence>
<keyword evidence="3" id="KW-0813">Transport</keyword>
<keyword evidence="9 15" id="KW-0067">ATP-binding</keyword>
<protein>
    <submittedName>
        <fullName evidence="17">Heavy metal translocating P-type ATPase</fullName>
    </submittedName>
</protein>
<dbReference type="SUPFAM" id="SSF103473">
    <property type="entry name" value="MFS general substrate transporter"/>
    <property type="match status" value="1"/>
</dbReference>
<keyword evidence="11" id="KW-1278">Translocase</keyword>
<feature type="transmembrane region" description="Helical" evidence="15">
    <location>
        <begin position="245"/>
        <end position="267"/>
    </location>
</feature>
<dbReference type="InterPro" id="IPR059000">
    <property type="entry name" value="ATPase_P-type_domA"/>
</dbReference>
<evidence type="ECO:0000256" key="4">
    <source>
        <dbReference type="ARBA" id="ARBA00022475"/>
    </source>
</evidence>
<evidence type="ECO:0000256" key="11">
    <source>
        <dbReference type="ARBA" id="ARBA00022967"/>
    </source>
</evidence>
<dbReference type="PANTHER" id="PTHR43520:SF5">
    <property type="entry name" value="CATION-TRANSPORTING P-TYPE ATPASE-RELATED"/>
    <property type="match status" value="1"/>
</dbReference>
<dbReference type="InterPro" id="IPR023214">
    <property type="entry name" value="HAD_sf"/>
</dbReference>
<dbReference type="GO" id="GO:0043682">
    <property type="term" value="F:P-type divalent copper transporter activity"/>
    <property type="evidence" value="ECO:0007669"/>
    <property type="project" value="TreeGrafter"/>
</dbReference>
<dbReference type="GO" id="GO:0005524">
    <property type="term" value="F:ATP binding"/>
    <property type="evidence" value="ECO:0007669"/>
    <property type="project" value="UniProtKB-UniRule"/>
</dbReference>
<feature type="transmembrane region" description="Helical" evidence="15">
    <location>
        <begin position="180"/>
        <end position="199"/>
    </location>
</feature>
<dbReference type="CDD" id="cd02079">
    <property type="entry name" value="P-type_ATPase_HM"/>
    <property type="match status" value="1"/>
</dbReference>
<keyword evidence="7 15" id="KW-0479">Metal-binding</keyword>
<evidence type="ECO:0000256" key="1">
    <source>
        <dbReference type="ARBA" id="ARBA00004651"/>
    </source>
</evidence>
<evidence type="ECO:0000256" key="3">
    <source>
        <dbReference type="ARBA" id="ARBA00022448"/>
    </source>
</evidence>
<evidence type="ECO:0000256" key="15">
    <source>
        <dbReference type="RuleBase" id="RU362081"/>
    </source>
</evidence>
<feature type="transmembrane region" description="Helical" evidence="15">
    <location>
        <begin position="754"/>
        <end position="770"/>
    </location>
</feature>
<evidence type="ECO:0000256" key="9">
    <source>
        <dbReference type="ARBA" id="ARBA00022840"/>
    </source>
</evidence>
<dbReference type="SUPFAM" id="SSF81665">
    <property type="entry name" value="Calcium ATPase, transmembrane domain M"/>
    <property type="match status" value="1"/>
</dbReference>
<dbReference type="InterPro" id="IPR008250">
    <property type="entry name" value="ATPase_P-typ_transduc_dom_A_sf"/>
</dbReference>
<keyword evidence="18" id="KW-1185">Reference proteome</keyword>
<keyword evidence="10" id="KW-0460">Magnesium</keyword>
<dbReference type="NCBIfam" id="TIGR01494">
    <property type="entry name" value="ATPase_P-type"/>
    <property type="match status" value="1"/>
</dbReference>
<dbReference type="NCBIfam" id="TIGR01525">
    <property type="entry name" value="ATPase-IB_hvy"/>
    <property type="match status" value="1"/>
</dbReference>
<feature type="transmembrane region" description="Helical" evidence="15">
    <location>
        <begin position="273"/>
        <end position="291"/>
    </location>
</feature>
<dbReference type="InterPro" id="IPR006121">
    <property type="entry name" value="HMA_dom"/>
</dbReference>
<dbReference type="PROSITE" id="PS00154">
    <property type="entry name" value="ATPASE_E1_E2"/>
    <property type="match status" value="1"/>
</dbReference>
<dbReference type="InterPro" id="IPR027256">
    <property type="entry name" value="P-typ_ATPase_IB"/>
</dbReference>
<dbReference type="Proteomes" id="UP000243488">
    <property type="component" value="Chromosome"/>
</dbReference>
<evidence type="ECO:0000256" key="8">
    <source>
        <dbReference type="ARBA" id="ARBA00022741"/>
    </source>
</evidence>
<dbReference type="NCBIfam" id="TIGR01512">
    <property type="entry name" value="ATPase-IB2_Cd"/>
    <property type="match status" value="1"/>
</dbReference>
<evidence type="ECO:0000313" key="17">
    <source>
        <dbReference type="EMBL" id="AQZ96159.1"/>
    </source>
</evidence>
<dbReference type="InterPro" id="IPR036163">
    <property type="entry name" value="HMA_dom_sf"/>
</dbReference>
<dbReference type="STRING" id="1931241.BVH74_15990"/>
<dbReference type="SUPFAM" id="SSF55008">
    <property type="entry name" value="HMA, heavy metal-associated domain"/>
    <property type="match status" value="1"/>
</dbReference>
<dbReference type="AlphaFoldDB" id="A0A1V0B899"/>
<evidence type="ECO:0000256" key="6">
    <source>
        <dbReference type="ARBA" id="ARBA00022692"/>
    </source>
</evidence>
<dbReference type="Pfam" id="PF00403">
    <property type="entry name" value="HMA"/>
    <property type="match status" value="1"/>
</dbReference>
<keyword evidence="13" id="KW-0406">Ion transport</keyword>
<keyword evidence="5" id="KW-0597">Phosphoprotein</keyword>
<dbReference type="FunFam" id="2.70.150.10:FF:000002">
    <property type="entry name" value="Copper-transporting ATPase 1, putative"/>
    <property type="match status" value="1"/>
</dbReference>
<dbReference type="Pfam" id="PF00122">
    <property type="entry name" value="E1-E2_ATPase"/>
    <property type="match status" value="1"/>
</dbReference>
<evidence type="ECO:0000259" key="16">
    <source>
        <dbReference type="PROSITE" id="PS50846"/>
    </source>
</evidence>
<dbReference type="PANTHER" id="PTHR43520">
    <property type="entry name" value="ATP7, ISOFORM B"/>
    <property type="match status" value="1"/>
</dbReference>
<dbReference type="GO" id="GO:0055070">
    <property type="term" value="P:copper ion homeostasis"/>
    <property type="evidence" value="ECO:0007669"/>
    <property type="project" value="TreeGrafter"/>
</dbReference>
<dbReference type="Gene3D" id="3.40.50.1000">
    <property type="entry name" value="HAD superfamily/HAD-like"/>
    <property type="match status" value="1"/>
</dbReference>
<dbReference type="EMBL" id="CP020100">
    <property type="protein sequence ID" value="AQZ96159.1"/>
    <property type="molecule type" value="Genomic_DNA"/>
</dbReference>
<name>A0A1V0B899_9GAMM</name>
<evidence type="ECO:0000256" key="2">
    <source>
        <dbReference type="ARBA" id="ARBA00006024"/>
    </source>
</evidence>
<evidence type="ECO:0000256" key="13">
    <source>
        <dbReference type="ARBA" id="ARBA00023065"/>
    </source>
</evidence>
<gene>
    <name evidence="17" type="ORF">BVH74_15990</name>
</gene>
<dbReference type="InterPro" id="IPR023299">
    <property type="entry name" value="ATPase_P-typ_cyto_dom_N"/>
</dbReference>
<dbReference type="Gene3D" id="2.70.150.10">
    <property type="entry name" value="Calcium-transporting ATPase, cytoplasmic transduction domain A"/>
    <property type="match status" value="1"/>
</dbReference>
<dbReference type="InterPro" id="IPR036259">
    <property type="entry name" value="MFS_trans_sf"/>
</dbReference>
<keyword evidence="6 15" id="KW-0812">Transmembrane</keyword>
<dbReference type="GO" id="GO:0005886">
    <property type="term" value="C:plasma membrane"/>
    <property type="evidence" value="ECO:0007669"/>
    <property type="project" value="UniProtKB-SubCell"/>
</dbReference>
<keyword evidence="14 15" id="KW-0472">Membrane</keyword>
<dbReference type="PROSITE" id="PS50846">
    <property type="entry name" value="HMA_2"/>
    <property type="match status" value="1"/>
</dbReference>
<dbReference type="InterPro" id="IPR021993">
    <property type="entry name" value="ATPase-cat-bd"/>
</dbReference>
<feature type="transmembrane region" description="Helical" evidence="15">
    <location>
        <begin position="426"/>
        <end position="448"/>
    </location>
</feature>
<dbReference type="Pfam" id="PF12156">
    <property type="entry name" value="ATPase-cat_bd"/>
    <property type="match status" value="1"/>
</dbReference>
<dbReference type="PRINTS" id="PR00941">
    <property type="entry name" value="CDATPASE"/>
</dbReference>
<dbReference type="InterPro" id="IPR036412">
    <property type="entry name" value="HAD-like_sf"/>
</dbReference>
<dbReference type="InterPro" id="IPR001757">
    <property type="entry name" value="P_typ_ATPase"/>
</dbReference>
<accession>A0A1V0B899</accession>
<keyword evidence="4 15" id="KW-1003">Cell membrane</keyword>
<evidence type="ECO:0000256" key="12">
    <source>
        <dbReference type="ARBA" id="ARBA00022989"/>
    </source>
</evidence>
<dbReference type="Gene3D" id="3.30.70.100">
    <property type="match status" value="1"/>
</dbReference>
<reference evidence="17 18" key="1">
    <citation type="submission" date="2017-03" db="EMBL/GenBank/DDBJ databases">
        <title>Complete genome sequence of the novel DNRA strain Pseudomonas sp. S-6-2 isolated from Chinese polluted river sediment. Journal of Biotechnology.</title>
        <authorList>
            <person name="Li J."/>
            <person name="Xiang F."/>
            <person name="Wang L."/>
            <person name="Xi L."/>
            <person name="Liu J."/>
        </authorList>
    </citation>
    <scope>NUCLEOTIDE SEQUENCE [LARGE SCALE GENOMIC DNA]</scope>
    <source>
        <strain evidence="17 18">S-6-2</strain>
    </source>
</reference>
<dbReference type="CDD" id="cd00371">
    <property type="entry name" value="HMA"/>
    <property type="match status" value="1"/>
</dbReference>
<evidence type="ECO:0000256" key="5">
    <source>
        <dbReference type="ARBA" id="ARBA00022553"/>
    </source>
</evidence>
<dbReference type="SUPFAM" id="SSF81653">
    <property type="entry name" value="Calcium ATPase, transduction domain A"/>
    <property type="match status" value="1"/>
</dbReference>
<sequence>MQPTACYHCGEPVPAGAPWTCDILGQPRTMCCPGCQAVAEAIIAGGLESYYRHRTDNASNPEALPRVLQDELEMLDRADIQQRYVETHGDQQQIQLLVEGISCAACGWLIEKRLGQLDGVTDVSLNLGNHRLSLSWLPEQTRLSSLLAELKRIGYVAHPYEADKASEQIKQENRRYLRRLGLAGLMFMQVMMATMALSPEFNQDLSAEMTILLRWISLIMTTPVVFYSCAPFFQGAWRDLHNRRLSMDVSVSLAIGGAYLAGIWATVTHTGEVYFDSVTMFAFFLLAGRYLERRARQRTVESTAKLVNLLPPSAIRIDTDGQSQRIMLDEIRPGDLLEVKPGESIPADGVIEQGVSSINESALSGEYLPLAKRSGDAVTAGTLNVEGPLRIRVGAVGEQTRLSAIVRLLERAQADKPRLGQLADQVAQYFLLIVLSASVIIGGIWWWVANADTAFWIVLAMLVATCPCALSLATPTALTTATGSLHKLGLLVTRGHVLEGLTKIDTVVLDKTGTLTEGRMTLERVQPFPGHDGDRALELARRLETRSEHPIARAFGRSLEPAETVENHPGQGLEGICDGLTLRIGKPEFVAALSGLPAPALPDQPGQWLLLGDQQGPLAWFVLNDRLRNDAPELISGLKARGLDVVLLSGDHDQVVQRMARTLGIEQAIGNASPDDKLAWVQQRQNQGANVLMLGDGVNDVPVLASANISVAMGEASDLAKTNADAVLLSSHLNVLLQALDGAHRTRRIMIQNLFWASAYNAGILPLAALGWVTPALAALGMSASSLLVVLNALRLTRLKVRPASPAVAPLGQEKLA</sequence>
<proteinExistence type="inferred from homology"/>
<dbReference type="RefSeq" id="WP_080051067.1">
    <property type="nucleotide sequence ID" value="NZ_CP020100.1"/>
</dbReference>
<dbReference type="InterPro" id="IPR018303">
    <property type="entry name" value="ATPase_P-typ_P_site"/>
</dbReference>
<keyword evidence="8 15" id="KW-0547">Nucleotide-binding</keyword>
<organism evidence="17 18">
    <name type="scientific">Halopseudomonas phragmitis</name>
    <dbReference type="NCBI Taxonomy" id="1931241"/>
    <lineage>
        <taxon>Bacteria</taxon>
        <taxon>Pseudomonadati</taxon>
        <taxon>Pseudomonadota</taxon>
        <taxon>Gammaproteobacteria</taxon>
        <taxon>Pseudomonadales</taxon>
        <taxon>Pseudomonadaceae</taxon>
        <taxon>Halopseudomonas</taxon>
    </lineage>
</organism>
<feature type="transmembrane region" description="Helical" evidence="15">
    <location>
        <begin position="211"/>
        <end position="233"/>
    </location>
</feature>
<dbReference type="InterPro" id="IPR023298">
    <property type="entry name" value="ATPase_P-typ_TM_dom_sf"/>
</dbReference>
<dbReference type="GO" id="GO:0005507">
    <property type="term" value="F:copper ion binding"/>
    <property type="evidence" value="ECO:0007669"/>
    <property type="project" value="TreeGrafter"/>
</dbReference>
<comment type="similarity">
    <text evidence="2 15">Belongs to the cation transport ATPase (P-type) (TC 3.A.3) family. Type IB subfamily.</text>
</comment>
<dbReference type="Pfam" id="PF00702">
    <property type="entry name" value="Hydrolase"/>
    <property type="match status" value="1"/>
</dbReference>
<dbReference type="Gene3D" id="3.40.1110.10">
    <property type="entry name" value="Calcium-transporting ATPase, cytoplasmic domain N"/>
    <property type="match status" value="1"/>
</dbReference>
<dbReference type="KEGG" id="ppha:BVH74_15990"/>
<dbReference type="SUPFAM" id="SSF56784">
    <property type="entry name" value="HAD-like"/>
    <property type="match status" value="1"/>
</dbReference>
<evidence type="ECO:0000256" key="14">
    <source>
        <dbReference type="ARBA" id="ARBA00023136"/>
    </source>
</evidence>
<feature type="domain" description="HMA" evidence="16">
    <location>
        <begin position="92"/>
        <end position="158"/>
    </location>
</feature>
<feature type="transmembrane region" description="Helical" evidence="15">
    <location>
        <begin position="776"/>
        <end position="794"/>
    </location>
</feature>
<feature type="transmembrane region" description="Helical" evidence="15">
    <location>
        <begin position="454"/>
        <end position="478"/>
    </location>
</feature>
<dbReference type="PROSITE" id="PS01229">
    <property type="entry name" value="COF_2"/>
    <property type="match status" value="1"/>
</dbReference>
<comment type="subcellular location">
    <subcellularLocation>
        <location evidence="1">Cell membrane</location>
        <topology evidence="1">Multi-pass membrane protein</topology>
    </subcellularLocation>
</comment>
<dbReference type="NCBIfam" id="TIGR01511">
    <property type="entry name" value="ATPase-IB1_Cu"/>
    <property type="match status" value="1"/>
</dbReference>